<gene>
    <name evidence="3" type="ORF">KI387_009444</name>
</gene>
<accession>A0AA38CQK0</accession>
<dbReference type="InterPro" id="IPR045061">
    <property type="entry name" value="FtsZ/CetZ"/>
</dbReference>
<evidence type="ECO:0000313" key="4">
    <source>
        <dbReference type="Proteomes" id="UP000824469"/>
    </source>
</evidence>
<organism evidence="3 4">
    <name type="scientific">Taxus chinensis</name>
    <name type="common">Chinese yew</name>
    <name type="synonym">Taxus wallichiana var. chinensis</name>
    <dbReference type="NCBI Taxonomy" id="29808"/>
    <lineage>
        <taxon>Eukaryota</taxon>
        <taxon>Viridiplantae</taxon>
        <taxon>Streptophyta</taxon>
        <taxon>Embryophyta</taxon>
        <taxon>Tracheophyta</taxon>
        <taxon>Spermatophyta</taxon>
        <taxon>Pinopsida</taxon>
        <taxon>Pinidae</taxon>
        <taxon>Conifers II</taxon>
        <taxon>Cupressales</taxon>
        <taxon>Taxaceae</taxon>
        <taxon>Taxus</taxon>
    </lineage>
</organism>
<dbReference type="GO" id="GO:0005525">
    <property type="term" value="F:GTP binding"/>
    <property type="evidence" value="ECO:0007669"/>
    <property type="project" value="UniProtKB-KW"/>
</dbReference>
<feature type="non-terminal residue" evidence="3">
    <location>
        <position position="1"/>
    </location>
</feature>
<comment type="caution">
    <text evidence="3">The sequence shown here is derived from an EMBL/GenBank/DDBJ whole genome shotgun (WGS) entry which is preliminary data.</text>
</comment>
<dbReference type="GO" id="GO:0010020">
    <property type="term" value="P:chloroplast fission"/>
    <property type="evidence" value="ECO:0007669"/>
    <property type="project" value="TreeGrafter"/>
</dbReference>
<evidence type="ECO:0008006" key="5">
    <source>
        <dbReference type="Google" id="ProtNLM"/>
    </source>
</evidence>
<dbReference type="PANTHER" id="PTHR30314">
    <property type="entry name" value="CELL DIVISION PROTEIN FTSZ-RELATED"/>
    <property type="match status" value="1"/>
</dbReference>
<dbReference type="GO" id="GO:0032153">
    <property type="term" value="C:cell division site"/>
    <property type="evidence" value="ECO:0007669"/>
    <property type="project" value="TreeGrafter"/>
</dbReference>
<dbReference type="EMBL" id="JAHRHJ020000008">
    <property type="protein sequence ID" value="KAH9305040.1"/>
    <property type="molecule type" value="Genomic_DNA"/>
</dbReference>
<dbReference type="GO" id="GO:0009507">
    <property type="term" value="C:chloroplast"/>
    <property type="evidence" value="ECO:0007669"/>
    <property type="project" value="TreeGrafter"/>
</dbReference>
<sequence>NSEQRPPLTTPKTLFLHLHLPKPDQVTGQQLSKTYRSLRNLLKASGTSRSFIMQCCHQSLRILSPPPGRESASDNARFLGFRRSSASFDYCILTNLALSGGARKLLNNVKLRRNKISNFRSLFRATSSYSEFRGMDPARIKVVGIGGGGNNAVNRMIASGLQGVEFYAINTDAQAL</sequence>
<name>A0AA38CQK0_TAXCH</name>
<keyword evidence="2" id="KW-0342">GTP-binding</keyword>
<dbReference type="SUPFAM" id="SSF52490">
    <property type="entry name" value="Tubulin nucleotide-binding domain-like"/>
    <property type="match status" value="1"/>
</dbReference>
<dbReference type="PANTHER" id="PTHR30314:SF23">
    <property type="entry name" value="PLASTID DIVISION PROTEIN FTSZ"/>
    <property type="match status" value="1"/>
</dbReference>
<dbReference type="GO" id="GO:0051301">
    <property type="term" value="P:cell division"/>
    <property type="evidence" value="ECO:0007669"/>
    <property type="project" value="TreeGrafter"/>
</dbReference>
<dbReference type="GO" id="GO:0003924">
    <property type="term" value="F:GTPase activity"/>
    <property type="evidence" value="ECO:0007669"/>
    <property type="project" value="InterPro"/>
</dbReference>
<keyword evidence="1" id="KW-0547">Nucleotide-binding</keyword>
<keyword evidence="4" id="KW-1185">Reference proteome</keyword>
<evidence type="ECO:0000313" key="3">
    <source>
        <dbReference type="EMBL" id="KAH9305040.1"/>
    </source>
</evidence>
<proteinExistence type="predicted"/>
<dbReference type="Gene3D" id="3.40.50.1440">
    <property type="entry name" value="Tubulin/FtsZ, GTPase domain"/>
    <property type="match status" value="1"/>
</dbReference>
<feature type="non-terminal residue" evidence="3">
    <location>
        <position position="176"/>
    </location>
</feature>
<evidence type="ECO:0000256" key="2">
    <source>
        <dbReference type="ARBA" id="ARBA00023134"/>
    </source>
</evidence>
<dbReference type="AlphaFoldDB" id="A0AA38CQK0"/>
<reference evidence="3 4" key="1">
    <citation type="journal article" date="2021" name="Nat. Plants">
        <title>The Taxus genome provides insights into paclitaxel biosynthesis.</title>
        <authorList>
            <person name="Xiong X."/>
            <person name="Gou J."/>
            <person name="Liao Q."/>
            <person name="Li Y."/>
            <person name="Zhou Q."/>
            <person name="Bi G."/>
            <person name="Li C."/>
            <person name="Du R."/>
            <person name="Wang X."/>
            <person name="Sun T."/>
            <person name="Guo L."/>
            <person name="Liang H."/>
            <person name="Lu P."/>
            <person name="Wu Y."/>
            <person name="Zhang Z."/>
            <person name="Ro D.K."/>
            <person name="Shang Y."/>
            <person name="Huang S."/>
            <person name="Yan J."/>
        </authorList>
    </citation>
    <scope>NUCLEOTIDE SEQUENCE [LARGE SCALE GENOMIC DNA]</scope>
    <source>
        <strain evidence="3">Ta-2019</strain>
    </source>
</reference>
<dbReference type="InterPro" id="IPR036525">
    <property type="entry name" value="Tubulin/FtsZ_GTPase_sf"/>
</dbReference>
<dbReference type="Proteomes" id="UP000824469">
    <property type="component" value="Unassembled WGS sequence"/>
</dbReference>
<evidence type="ECO:0000256" key="1">
    <source>
        <dbReference type="ARBA" id="ARBA00022741"/>
    </source>
</evidence>
<protein>
    <recommendedName>
        <fullName evidence="5">Tubulin/FtsZ GTPase domain-containing protein</fullName>
    </recommendedName>
</protein>